<evidence type="ECO:0000259" key="2">
    <source>
        <dbReference type="PROSITE" id="PS50110"/>
    </source>
</evidence>
<evidence type="ECO:0000256" key="1">
    <source>
        <dbReference type="PROSITE-ProRule" id="PRU00169"/>
    </source>
</evidence>
<name>A0A917NDI6_9GAMM</name>
<organism evidence="4 5">
    <name type="scientific">Shewanella gelidii</name>
    <dbReference type="NCBI Taxonomy" id="1642821"/>
    <lineage>
        <taxon>Bacteria</taxon>
        <taxon>Pseudomonadati</taxon>
        <taxon>Pseudomonadota</taxon>
        <taxon>Gammaproteobacteria</taxon>
        <taxon>Alteromonadales</taxon>
        <taxon>Shewanellaceae</taxon>
        <taxon>Shewanella</taxon>
    </lineage>
</organism>
<feature type="domain" description="Response regulatory" evidence="2">
    <location>
        <begin position="7"/>
        <end position="123"/>
    </location>
</feature>
<dbReference type="InterPro" id="IPR001789">
    <property type="entry name" value="Sig_transdc_resp-reg_receiver"/>
</dbReference>
<dbReference type="GO" id="GO:0000160">
    <property type="term" value="P:phosphorelay signal transduction system"/>
    <property type="evidence" value="ECO:0007669"/>
    <property type="project" value="InterPro"/>
</dbReference>
<keyword evidence="1" id="KW-0597">Phosphoprotein</keyword>
<reference evidence="4" key="1">
    <citation type="journal article" date="2014" name="Int. J. Syst. Evol. Microbiol.">
        <title>Complete genome sequence of Corynebacterium casei LMG S-19264T (=DSM 44701T), isolated from a smear-ripened cheese.</title>
        <authorList>
            <consortium name="US DOE Joint Genome Institute (JGI-PGF)"/>
            <person name="Walter F."/>
            <person name="Albersmeier A."/>
            <person name="Kalinowski J."/>
            <person name="Ruckert C."/>
        </authorList>
    </citation>
    <scope>NUCLEOTIDE SEQUENCE</scope>
    <source>
        <strain evidence="4">JCM 30804</strain>
    </source>
</reference>
<feature type="modified residue" description="4-aspartylphosphate" evidence="1">
    <location>
        <position position="56"/>
    </location>
</feature>
<dbReference type="SUPFAM" id="SSF52172">
    <property type="entry name" value="CheY-like"/>
    <property type="match status" value="1"/>
</dbReference>
<dbReference type="CDD" id="cd00077">
    <property type="entry name" value="HDc"/>
    <property type="match status" value="1"/>
</dbReference>
<evidence type="ECO:0000313" key="5">
    <source>
        <dbReference type="Proteomes" id="UP000613743"/>
    </source>
</evidence>
<keyword evidence="5" id="KW-1185">Reference proteome</keyword>
<dbReference type="SUPFAM" id="SSF109604">
    <property type="entry name" value="HD-domain/PDEase-like"/>
    <property type="match status" value="1"/>
</dbReference>
<reference evidence="4" key="2">
    <citation type="submission" date="2020-09" db="EMBL/GenBank/DDBJ databases">
        <authorList>
            <person name="Sun Q."/>
            <person name="Ohkuma M."/>
        </authorList>
    </citation>
    <scope>NUCLEOTIDE SEQUENCE</scope>
    <source>
        <strain evidence="4">JCM 30804</strain>
    </source>
</reference>
<dbReference type="PANTHER" id="PTHR45228:SF5">
    <property type="entry name" value="CYCLIC DI-GMP PHOSPHODIESTERASE VC_1348-RELATED"/>
    <property type="match status" value="1"/>
</dbReference>
<dbReference type="InterPro" id="IPR037522">
    <property type="entry name" value="HD_GYP_dom"/>
</dbReference>
<dbReference type="InterPro" id="IPR003607">
    <property type="entry name" value="HD/PDEase_dom"/>
</dbReference>
<proteinExistence type="predicted"/>
<comment type="caution">
    <text evidence="4">The sequence shown here is derived from an EMBL/GenBank/DDBJ whole genome shotgun (WGS) entry which is preliminary data.</text>
</comment>
<evidence type="ECO:0000259" key="3">
    <source>
        <dbReference type="PROSITE" id="PS51832"/>
    </source>
</evidence>
<dbReference type="SMART" id="SM00448">
    <property type="entry name" value="REC"/>
    <property type="match status" value="1"/>
</dbReference>
<dbReference type="Pfam" id="PF00072">
    <property type="entry name" value="Response_reg"/>
    <property type="match status" value="1"/>
</dbReference>
<feature type="domain" description="HD-GYP" evidence="3">
    <location>
        <begin position="150"/>
        <end position="360"/>
    </location>
</feature>
<dbReference type="Gene3D" id="1.10.3210.10">
    <property type="entry name" value="Hypothetical protein af1432"/>
    <property type="match status" value="1"/>
</dbReference>
<dbReference type="EMBL" id="BMPZ01000010">
    <property type="protein sequence ID" value="GGI89997.1"/>
    <property type="molecule type" value="Genomic_DNA"/>
</dbReference>
<sequence length="362" mass="40532">MNTEMDSILIVDDETFYIDVLVELLAGQYKVVVAKNGQQALDRIAKGFEPDLVLLDVVMPEMDGYQVCQALKDSPSTCDIPVIFLTVKSDVDSEIYGFDIGAADYIAKPFSLPIVKARVATHLDLSRAKKRLQAHNLLLEAKVIERTQEISRTQDVAIFCMATVAETRDNETGKHLRRTQHYVRLLANYLSQDPKYQEQLTPTYIDLLYKSAPLHDLGKVGVPDSILLKPSKLTPEEWELMKRHASFGLDALEKAEQEYGSSSFLAVAKEIAFGHHEKWDGSGYPLGISGDAIPLSARLMALADCYDALINRRVYKDAFSYESASEIILEGRGRHFEPAIVDAFIALQPQFIEIAQKFADDE</sequence>
<dbReference type="PROSITE" id="PS51832">
    <property type="entry name" value="HD_GYP"/>
    <property type="match status" value="1"/>
</dbReference>
<dbReference type="PANTHER" id="PTHR45228">
    <property type="entry name" value="CYCLIC DI-GMP PHOSPHODIESTERASE TM_0186-RELATED"/>
    <property type="match status" value="1"/>
</dbReference>
<gene>
    <name evidence="4" type="ORF">GCM10009332_29210</name>
</gene>
<protein>
    <submittedName>
        <fullName evidence="4">Response regulator</fullName>
    </submittedName>
</protein>
<dbReference type="Pfam" id="PF13487">
    <property type="entry name" value="HD_5"/>
    <property type="match status" value="1"/>
</dbReference>
<accession>A0A917NDI6</accession>
<dbReference type="Proteomes" id="UP000613743">
    <property type="component" value="Unassembled WGS sequence"/>
</dbReference>
<dbReference type="PROSITE" id="PS50110">
    <property type="entry name" value="RESPONSE_REGULATORY"/>
    <property type="match status" value="1"/>
</dbReference>
<dbReference type="InterPro" id="IPR011006">
    <property type="entry name" value="CheY-like_superfamily"/>
</dbReference>
<dbReference type="AlphaFoldDB" id="A0A917NDI6"/>
<dbReference type="GO" id="GO:0008081">
    <property type="term" value="F:phosphoric diester hydrolase activity"/>
    <property type="evidence" value="ECO:0007669"/>
    <property type="project" value="UniProtKB-ARBA"/>
</dbReference>
<dbReference type="SMART" id="SM00471">
    <property type="entry name" value="HDc"/>
    <property type="match status" value="1"/>
</dbReference>
<dbReference type="InterPro" id="IPR052020">
    <property type="entry name" value="Cyclic_di-GMP/3'3'-cGAMP_PDE"/>
</dbReference>
<dbReference type="Gene3D" id="3.40.50.2300">
    <property type="match status" value="1"/>
</dbReference>
<evidence type="ECO:0000313" key="4">
    <source>
        <dbReference type="EMBL" id="GGI89997.1"/>
    </source>
</evidence>